<organism evidence="10 11">
    <name type="scientific">Caldicellulosiruptor changbaiensis</name>
    <dbReference type="NCBI Taxonomy" id="1222016"/>
    <lineage>
        <taxon>Bacteria</taxon>
        <taxon>Bacillati</taxon>
        <taxon>Bacillota</taxon>
        <taxon>Bacillota incertae sedis</taxon>
        <taxon>Caldicellulosiruptorales</taxon>
        <taxon>Caldicellulosiruptoraceae</taxon>
        <taxon>Caldicellulosiruptor</taxon>
    </lineage>
</organism>
<keyword evidence="8" id="KW-0472">Membrane</keyword>
<dbReference type="Pfam" id="PF00005">
    <property type="entry name" value="ABC_tran"/>
    <property type="match status" value="1"/>
</dbReference>
<dbReference type="PANTHER" id="PTHR43553">
    <property type="entry name" value="HEAVY METAL TRANSPORTER"/>
    <property type="match status" value="1"/>
</dbReference>
<evidence type="ECO:0000256" key="3">
    <source>
        <dbReference type="ARBA" id="ARBA00022448"/>
    </source>
</evidence>
<keyword evidence="4" id="KW-1003">Cell membrane</keyword>
<keyword evidence="5" id="KW-0547">Nucleotide-binding</keyword>
<dbReference type="RefSeq" id="WP_127351944.1">
    <property type="nucleotide sequence ID" value="NZ_CP034791.1"/>
</dbReference>
<dbReference type="GO" id="GO:0043190">
    <property type="term" value="C:ATP-binding cassette (ABC) transporter complex"/>
    <property type="evidence" value="ECO:0007669"/>
    <property type="project" value="TreeGrafter"/>
</dbReference>
<dbReference type="Gene3D" id="3.40.50.300">
    <property type="entry name" value="P-loop containing nucleotide triphosphate hydrolases"/>
    <property type="match status" value="1"/>
</dbReference>
<dbReference type="PROSITE" id="PS50893">
    <property type="entry name" value="ABC_TRANSPORTER_2"/>
    <property type="match status" value="1"/>
</dbReference>
<dbReference type="FunFam" id="3.40.50.300:FF:000224">
    <property type="entry name" value="Energy-coupling factor transporter ATP-binding protein EcfA"/>
    <property type="match status" value="1"/>
</dbReference>
<evidence type="ECO:0000256" key="4">
    <source>
        <dbReference type="ARBA" id="ARBA00022475"/>
    </source>
</evidence>
<dbReference type="InterPro" id="IPR050095">
    <property type="entry name" value="ECF_ABC_transporter_ATP-bd"/>
</dbReference>
<evidence type="ECO:0000256" key="2">
    <source>
        <dbReference type="ARBA" id="ARBA00005417"/>
    </source>
</evidence>
<dbReference type="SUPFAM" id="SSF52540">
    <property type="entry name" value="P-loop containing nucleoside triphosphate hydrolases"/>
    <property type="match status" value="1"/>
</dbReference>
<gene>
    <name evidence="10" type="ORF">ELD05_07510</name>
</gene>
<dbReference type="InterPro" id="IPR003593">
    <property type="entry name" value="AAA+_ATPase"/>
</dbReference>
<feature type="domain" description="ABC transporter" evidence="9">
    <location>
        <begin position="5"/>
        <end position="243"/>
    </location>
</feature>
<dbReference type="InterPro" id="IPR015856">
    <property type="entry name" value="ABC_transpr_CbiO/EcfA_su"/>
</dbReference>
<name>A0A3T0D636_9FIRM</name>
<dbReference type="InterPro" id="IPR003439">
    <property type="entry name" value="ABC_transporter-like_ATP-bd"/>
</dbReference>
<sequence length="278" mass="31485">MSAFIEFINVSFSYTSSDGSKNPALVDINLKIEKGEFVSILGLNGSGKSTLAKLINGLLIPEKGDVLVDGMNTKDVSQIWEIRRKCGYIFQNPDNQLVASIVEEDVAFGPENLGFEREEIIRAVNEALETVEMIEYRNHATYKLSGGQKQRVAIAGILAMRPECIILDEPTSMLDPKGRKEVISTILRLNREEKKTIVLVTHNIDEMIYSNKVVVLENGKVKYVGTPKELLKLDWFYEMGFDMPQILKLSYELKKRGIDIDGEIWTVDEMERFLCSLR</sequence>
<keyword evidence="7" id="KW-1278">Translocase</keyword>
<evidence type="ECO:0000313" key="10">
    <source>
        <dbReference type="EMBL" id="AZT90504.1"/>
    </source>
</evidence>
<dbReference type="GO" id="GO:0005524">
    <property type="term" value="F:ATP binding"/>
    <property type="evidence" value="ECO:0007669"/>
    <property type="project" value="UniProtKB-KW"/>
</dbReference>
<dbReference type="Proteomes" id="UP000282930">
    <property type="component" value="Chromosome"/>
</dbReference>
<dbReference type="GO" id="GO:0016887">
    <property type="term" value="F:ATP hydrolysis activity"/>
    <property type="evidence" value="ECO:0007669"/>
    <property type="project" value="InterPro"/>
</dbReference>
<keyword evidence="11" id="KW-1185">Reference proteome</keyword>
<evidence type="ECO:0000313" key="11">
    <source>
        <dbReference type="Proteomes" id="UP000282930"/>
    </source>
</evidence>
<dbReference type="PROSITE" id="PS00211">
    <property type="entry name" value="ABC_TRANSPORTER_1"/>
    <property type="match status" value="1"/>
</dbReference>
<dbReference type="InterPro" id="IPR027417">
    <property type="entry name" value="P-loop_NTPase"/>
</dbReference>
<dbReference type="InterPro" id="IPR017871">
    <property type="entry name" value="ABC_transporter-like_CS"/>
</dbReference>
<evidence type="ECO:0000256" key="5">
    <source>
        <dbReference type="ARBA" id="ARBA00022741"/>
    </source>
</evidence>
<accession>A0A3T0D636</accession>
<dbReference type="NCBIfam" id="TIGR04520">
    <property type="entry name" value="ECF_ATPase_1"/>
    <property type="match status" value="1"/>
</dbReference>
<dbReference type="InterPro" id="IPR030947">
    <property type="entry name" value="EcfA_1"/>
</dbReference>
<proteinExistence type="inferred from homology"/>
<keyword evidence="3" id="KW-0813">Transport</keyword>
<evidence type="ECO:0000256" key="6">
    <source>
        <dbReference type="ARBA" id="ARBA00022840"/>
    </source>
</evidence>
<dbReference type="AlphaFoldDB" id="A0A3T0D636"/>
<evidence type="ECO:0000259" key="9">
    <source>
        <dbReference type="PROSITE" id="PS50893"/>
    </source>
</evidence>
<dbReference type="GO" id="GO:0042626">
    <property type="term" value="F:ATPase-coupled transmembrane transporter activity"/>
    <property type="evidence" value="ECO:0007669"/>
    <property type="project" value="TreeGrafter"/>
</dbReference>
<reference evidence="10 11" key="1">
    <citation type="submission" date="2018-12" db="EMBL/GenBank/DDBJ databases">
        <title>Genome sequence from the cellulolytic species, Caldicellulosiruptor changbaiensis.</title>
        <authorList>
            <person name="Blumer-Schuette S.E."/>
            <person name="Mendoza C."/>
        </authorList>
    </citation>
    <scope>NUCLEOTIDE SEQUENCE [LARGE SCALE GENOMIC DNA]</scope>
    <source>
        <strain evidence="10 11">CBS-Z</strain>
    </source>
</reference>
<evidence type="ECO:0000256" key="7">
    <source>
        <dbReference type="ARBA" id="ARBA00022967"/>
    </source>
</evidence>
<evidence type="ECO:0000256" key="8">
    <source>
        <dbReference type="ARBA" id="ARBA00023136"/>
    </source>
</evidence>
<protein>
    <submittedName>
        <fullName evidence="10">Energy-coupling factor transporter ATPase</fullName>
    </submittedName>
</protein>
<dbReference type="SMART" id="SM00382">
    <property type="entry name" value="AAA"/>
    <property type="match status" value="1"/>
</dbReference>
<keyword evidence="6" id="KW-0067">ATP-binding</keyword>
<dbReference type="KEGG" id="ccha:ELD05_07510"/>
<dbReference type="PANTHER" id="PTHR43553:SF24">
    <property type="entry name" value="ENERGY-COUPLING FACTOR TRANSPORTER ATP-BINDING PROTEIN ECFA1"/>
    <property type="match status" value="1"/>
</dbReference>
<dbReference type="CDD" id="cd03225">
    <property type="entry name" value="ABC_cobalt_CbiO_domain1"/>
    <property type="match status" value="1"/>
</dbReference>
<evidence type="ECO:0000256" key="1">
    <source>
        <dbReference type="ARBA" id="ARBA00004202"/>
    </source>
</evidence>
<dbReference type="EMBL" id="CP034791">
    <property type="protein sequence ID" value="AZT90504.1"/>
    <property type="molecule type" value="Genomic_DNA"/>
</dbReference>
<comment type="subcellular location">
    <subcellularLocation>
        <location evidence="1">Cell membrane</location>
        <topology evidence="1">Peripheral membrane protein</topology>
    </subcellularLocation>
</comment>
<comment type="similarity">
    <text evidence="2">Belongs to the ABC transporter superfamily.</text>
</comment>